<dbReference type="InterPro" id="IPR025697">
    <property type="entry name" value="CLU_dom"/>
</dbReference>
<dbReference type="EMBL" id="LUCM01004287">
    <property type="protein sequence ID" value="KAA0194563.1"/>
    <property type="molecule type" value="Genomic_DNA"/>
</dbReference>
<proteinExistence type="predicted"/>
<dbReference type="Proteomes" id="UP000728185">
    <property type="component" value="Unassembled WGS sequence"/>
</dbReference>
<dbReference type="PANTHER" id="PTHR12601">
    <property type="entry name" value="EUKARYOTIC TRANSLATION INITIATION FACTOR 3 SUBUNIT EIF-3"/>
    <property type="match status" value="1"/>
</dbReference>
<feature type="compositionally biased region" description="Polar residues" evidence="2">
    <location>
        <begin position="1084"/>
        <end position="1102"/>
    </location>
</feature>
<dbReference type="GO" id="GO:0048312">
    <property type="term" value="P:intracellular distribution of mitochondria"/>
    <property type="evidence" value="ECO:0007669"/>
    <property type="project" value="TreeGrafter"/>
</dbReference>
<keyword evidence="5" id="KW-1185">Reference proteome</keyword>
<comment type="caution">
    <text evidence="4">The sequence shown here is derived from an EMBL/GenBank/DDBJ whole genome shotgun (WGS) entry which is preliminary data.</text>
</comment>
<name>A0A8E0RYD2_9TREM</name>
<evidence type="ECO:0000313" key="4">
    <source>
        <dbReference type="EMBL" id="KAA0194563.1"/>
    </source>
</evidence>
<dbReference type="InterPro" id="IPR028275">
    <property type="entry name" value="CLU_N"/>
</dbReference>
<dbReference type="PANTHER" id="PTHR12601:SF6">
    <property type="entry name" value="CLUSTERED MITOCHONDRIA PROTEIN HOMOLOG"/>
    <property type="match status" value="1"/>
</dbReference>
<dbReference type="Gene3D" id="1.25.40.10">
    <property type="entry name" value="Tetratricopeptide repeat domain"/>
    <property type="match status" value="1"/>
</dbReference>
<keyword evidence="1" id="KW-0963">Cytoplasm</keyword>
<dbReference type="SUPFAM" id="SSF103107">
    <property type="entry name" value="Hypothetical protein c14orf129, hspc210"/>
    <property type="match status" value="1"/>
</dbReference>
<evidence type="ECO:0000313" key="5">
    <source>
        <dbReference type="Proteomes" id="UP000728185"/>
    </source>
</evidence>
<feature type="region of interest" description="Disordered" evidence="2">
    <location>
        <begin position="1"/>
        <end position="34"/>
    </location>
</feature>
<organism evidence="4 5">
    <name type="scientific">Fasciolopsis buskii</name>
    <dbReference type="NCBI Taxonomy" id="27845"/>
    <lineage>
        <taxon>Eukaryota</taxon>
        <taxon>Metazoa</taxon>
        <taxon>Spiralia</taxon>
        <taxon>Lophotrochozoa</taxon>
        <taxon>Platyhelminthes</taxon>
        <taxon>Trematoda</taxon>
        <taxon>Digenea</taxon>
        <taxon>Plagiorchiida</taxon>
        <taxon>Echinostomata</taxon>
        <taxon>Echinostomatoidea</taxon>
        <taxon>Fasciolidae</taxon>
        <taxon>Fasciolopsis</taxon>
    </lineage>
</organism>
<dbReference type="AlphaFoldDB" id="A0A8E0RYD2"/>
<reference evidence="4" key="1">
    <citation type="submission" date="2019-05" db="EMBL/GenBank/DDBJ databases">
        <title>Annotation for the trematode Fasciolopsis buski.</title>
        <authorList>
            <person name="Choi Y.-J."/>
        </authorList>
    </citation>
    <scope>NUCLEOTIDE SEQUENCE</scope>
    <source>
        <strain evidence="4">HT</strain>
        <tissue evidence="4">Whole worm</tissue>
    </source>
</reference>
<feature type="region of interest" description="Disordered" evidence="2">
    <location>
        <begin position="1069"/>
        <end position="1123"/>
    </location>
</feature>
<dbReference type="InterPro" id="IPR011990">
    <property type="entry name" value="TPR-like_helical_dom_sf"/>
</dbReference>
<dbReference type="Pfam" id="PF12807">
    <property type="entry name" value="eIF3_p135"/>
    <property type="match status" value="1"/>
</dbReference>
<dbReference type="GO" id="GO:0005737">
    <property type="term" value="C:cytoplasm"/>
    <property type="evidence" value="ECO:0007669"/>
    <property type="project" value="TreeGrafter"/>
</dbReference>
<evidence type="ECO:0000256" key="1">
    <source>
        <dbReference type="ARBA" id="ARBA00022490"/>
    </source>
</evidence>
<evidence type="ECO:0000256" key="2">
    <source>
        <dbReference type="SAM" id="MobiDB-lite"/>
    </source>
</evidence>
<feature type="region of interest" description="Disordered" evidence="2">
    <location>
        <begin position="561"/>
        <end position="622"/>
    </location>
</feature>
<dbReference type="SUPFAM" id="SSF48452">
    <property type="entry name" value="TPR-like"/>
    <property type="match status" value="1"/>
</dbReference>
<dbReference type="InterPro" id="IPR033646">
    <property type="entry name" value="CLU-central"/>
</dbReference>
<gene>
    <name evidence="4" type="ORF">FBUS_06479</name>
</gene>
<accession>A0A8E0RYD2</accession>
<dbReference type="InterPro" id="IPR027523">
    <property type="entry name" value="CLU_prot"/>
</dbReference>
<evidence type="ECO:0000259" key="3">
    <source>
        <dbReference type="PROSITE" id="PS51823"/>
    </source>
</evidence>
<sequence length="1123" mass="126220">MSGKTFDSDHAGAEKCKEINPLTKTPENGEKADGEVIEDAPYTVKVVPSHADPFELQVSSFELVQEIHRVLMDREETCSCTCFSLTLNGQTLDMFAELKAVEGLSDGAEIRVVEERYSVREAKNHVKHIHDLLYSIEPYDAYAGREQMSLCFVNAITGDLERKANQARSDSRLEFAPPDYVSTEDEFNPHPVQHAYVAHSLIDLLRQLSPGFKRNFESLLKRRASKHPFERVPSPYQVYSWLAPSVEHTPDSVRKEEAFSSRMACEENLPGQTRDWNEELQVTHELPQNRLTERLLRDRAIFKSNSDFVVAAVRAAVSVVNGDIMAINPGENKKQQMFIWNNMFFSLGFDVKEHYKHFGGEYAAYVATSSDLNGVRAYSMLDQTGLHTLGTAIIDYRGYRVTAQTIIPGILEKEQEQLVVYGSIDFGKTVLTDDRYKELLSKTAKQLKIRPHKVVSQNNEVVELYSSIDCKGIVGNDGRTYILDLLRIFPPDLNYFGTCPPELRPELPPALKELGYPYSHRHLLSTLRQELIEAFCEYRHEIFLRLAAFEIQKLKALKSDNPEQLTNGNKDEADKTEIQSSTAARESHVMPDEEPTATDADVREKQSNSVTPELTPKRPSAVANHSDDIVVVKQLLASEFTDDIEELTQEAIQKAAKAVGSTNKDHFELLFNPDICQKFVKFCDSEAEAVKADQALVCCACDFLVTKQIPAFVKDCVSLCVTPQDGRALVEILHQRGINVRYLNRVIESLNEKPSVLYLKRIAVIEVLVRSAKHVFKQYLQEVDPMLLSVGVAHFLNCLLTNCSSLNPLAGVDELGLLAPHVYPFCKFPTRFFSIHRPDVDTFCAQFEIQRVQILRSFCSMVGIQMLLRDYPLTPPNGAKHHAKPVFQAEDIVSLYPVVKHLHPHATDAYHYFTTGQARISSGHLQEGFELINESLTLLTGVYGPLHPDIGACNRLLARLSYVMGEHQAALLFQHRATMISERVHGIDNPNTTTEYIHFALYCFACGHISIALQLLYRARYMALLCHGEAHPEMTQIDTNIGLMLQLVGELDLALVFLQNALTLTRRSQDADSSVTEMNDRGESGTTTVSVETKPESITTSKSLRDSDPFSIPNPSADLHVTA</sequence>
<feature type="compositionally biased region" description="Basic and acidic residues" evidence="2">
    <location>
        <begin position="1"/>
        <end position="18"/>
    </location>
</feature>
<dbReference type="PROSITE" id="PS51823">
    <property type="entry name" value="CLU"/>
    <property type="match status" value="1"/>
</dbReference>
<dbReference type="CDD" id="cd15466">
    <property type="entry name" value="CLU-central"/>
    <property type="match status" value="1"/>
</dbReference>
<protein>
    <submittedName>
        <fullName evidence="4">Clustered mitochondria protein</fullName>
    </submittedName>
</protein>
<dbReference type="GO" id="GO:0003729">
    <property type="term" value="F:mRNA binding"/>
    <property type="evidence" value="ECO:0007669"/>
    <property type="project" value="TreeGrafter"/>
</dbReference>
<dbReference type="Pfam" id="PF15044">
    <property type="entry name" value="CLU_N"/>
    <property type="match status" value="1"/>
</dbReference>
<dbReference type="Pfam" id="PF13236">
    <property type="entry name" value="CLU"/>
    <property type="match status" value="1"/>
</dbReference>
<dbReference type="OrthoDB" id="1414216at2759"/>
<dbReference type="InterPro" id="IPR023231">
    <property type="entry name" value="GSKIP_dom_sf"/>
</dbReference>
<feature type="domain" description="Clu" evidence="3">
    <location>
        <begin position="254"/>
        <end position="496"/>
    </location>
</feature>